<dbReference type="PANTHER" id="PTHR21321">
    <property type="entry name" value="PNAS-3 RELATED"/>
    <property type="match status" value="1"/>
</dbReference>
<dbReference type="Gene3D" id="2.40.50.100">
    <property type="match status" value="1"/>
</dbReference>
<comment type="similarity">
    <text evidence="2">Belongs to the RRP4 family.</text>
</comment>
<evidence type="ECO:0000313" key="8">
    <source>
        <dbReference type="EMBL" id="KAK0457868.1"/>
    </source>
</evidence>
<dbReference type="InterPro" id="IPR012340">
    <property type="entry name" value="NA-bd_OB-fold"/>
</dbReference>
<dbReference type="CDD" id="cd22525">
    <property type="entry name" value="KH-I_Rrp4_eukar"/>
    <property type="match status" value="1"/>
</dbReference>
<evidence type="ECO:0000256" key="3">
    <source>
        <dbReference type="ARBA" id="ARBA00022835"/>
    </source>
</evidence>
<comment type="caution">
    <text evidence="8">The sequence shown here is derived from an EMBL/GenBank/DDBJ whole genome shotgun (WGS) entry which is preliminary data.</text>
</comment>
<dbReference type="GO" id="GO:0000467">
    <property type="term" value="P:exonucleolytic trimming to generate mature 3'-end of 5.8S rRNA from tricistronic rRNA transcript (SSU-rRNA, 5.8S rRNA, LSU-rRNA)"/>
    <property type="evidence" value="ECO:0007669"/>
    <property type="project" value="TreeGrafter"/>
</dbReference>
<dbReference type="InterPro" id="IPR036612">
    <property type="entry name" value="KH_dom_type_1_sf"/>
</dbReference>
<keyword evidence="8" id="KW-0269">Exonuclease</keyword>
<feature type="domain" description="K Homology" evidence="6">
    <location>
        <begin position="179"/>
        <end position="220"/>
    </location>
</feature>
<dbReference type="GO" id="GO:0071035">
    <property type="term" value="P:nuclear polyadenylation-dependent rRNA catabolic process"/>
    <property type="evidence" value="ECO:0007669"/>
    <property type="project" value="TreeGrafter"/>
</dbReference>
<dbReference type="InterPro" id="IPR048565">
    <property type="entry name" value="S1_RRP4"/>
</dbReference>
<feature type="domain" description="RRP4 S1" evidence="7">
    <location>
        <begin position="91"/>
        <end position="156"/>
    </location>
</feature>
<dbReference type="GO" id="GO:0034475">
    <property type="term" value="P:U4 snRNA 3'-end processing"/>
    <property type="evidence" value="ECO:0007669"/>
    <property type="project" value="TreeGrafter"/>
</dbReference>
<dbReference type="Pfam" id="PF14382">
    <property type="entry name" value="ECR1_N"/>
    <property type="match status" value="1"/>
</dbReference>
<dbReference type="SUPFAM" id="SSF110324">
    <property type="entry name" value="Ribosomal L27 protein-like"/>
    <property type="match status" value="1"/>
</dbReference>
<evidence type="ECO:0000256" key="2">
    <source>
        <dbReference type="ARBA" id="ARBA00009155"/>
    </source>
</evidence>
<dbReference type="SUPFAM" id="SSF50249">
    <property type="entry name" value="Nucleic acid-binding proteins"/>
    <property type="match status" value="1"/>
</dbReference>
<dbReference type="GO" id="GO:0000177">
    <property type="term" value="C:cytoplasmic exosome (RNase complex)"/>
    <property type="evidence" value="ECO:0007669"/>
    <property type="project" value="TreeGrafter"/>
</dbReference>
<reference evidence="8" key="1">
    <citation type="submission" date="2023-06" db="EMBL/GenBank/DDBJ databases">
        <authorList>
            <consortium name="Lawrence Berkeley National Laboratory"/>
            <person name="Ahrendt S."/>
            <person name="Sahu N."/>
            <person name="Indic B."/>
            <person name="Wong-Bajracharya J."/>
            <person name="Merenyi Z."/>
            <person name="Ke H.-M."/>
            <person name="Monk M."/>
            <person name="Kocsube S."/>
            <person name="Drula E."/>
            <person name="Lipzen A."/>
            <person name="Balint B."/>
            <person name="Henrissat B."/>
            <person name="Andreopoulos B."/>
            <person name="Martin F.M."/>
            <person name="Harder C.B."/>
            <person name="Rigling D."/>
            <person name="Ford K.L."/>
            <person name="Foster G.D."/>
            <person name="Pangilinan J."/>
            <person name="Papanicolaou A."/>
            <person name="Barry K."/>
            <person name="LaButti K."/>
            <person name="Viragh M."/>
            <person name="Koriabine M."/>
            <person name="Yan M."/>
            <person name="Riley R."/>
            <person name="Champramary S."/>
            <person name="Plett K.L."/>
            <person name="Tsai I.J."/>
            <person name="Slot J."/>
            <person name="Sipos G."/>
            <person name="Plett J."/>
            <person name="Nagy L.G."/>
            <person name="Grigoriev I.V."/>
        </authorList>
    </citation>
    <scope>NUCLEOTIDE SEQUENCE</scope>
    <source>
        <strain evidence="8">CCBAS 213</strain>
    </source>
</reference>
<evidence type="ECO:0000259" key="5">
    <source>
        <dbReference type="Pfam" id="PF14382"/>
    </source>
</evidence>
<accession>A0AA39KBQ2</accession>
<keyword evidence="8" id="KW-0378">Hydrolase</keyword>
<feature type="domain" description="Exosome complex component N-terminal" evidence="5">
    <location>
        <begin position="42"/>
        <end position="79"/>
    </location>
</feature>
<dbReference type="InterPro" id="IPR025721">
    <property type="entry name" value="Exosome_cplx_N_dom"/>
</dbReference>
<sequence length="298" mass="32893">MILFSSFPLQPDFVGGGSRSDDTDMDIDLDGDEDFDSGGSKLTCPGEPLTSAQDYMRGHGTYVENEEVIASVAGTIERVNKLVTVRAVRTRYNAEVGDLVVQPRRWKVDANSRQDAVLMLSSVNLPGGVQRRKLESDELQMRTFFEEGDLLVAEVQAFFGDGSMSLHTRSLSYGKLRNGQLVVVPPILVRRLKSHFITLPCGVDLILGLNGYIWVSKHVKQSDQAVYSNQNDVIDDFTRIAISRVTNIIRVLATRFIPLSDIILLKAYEWVVEQESGVKDLLQEDIGDALVASVTAGG</sequence>
<evidence type="ECO:0000256" key="1">
    <source>
        <dbReference type="ARBA" id="ARBA00004123"/>
    </source>
</evidence>
<dbReference type="Pfam" id="PF15985">
    <property type="entry name" value="KH_6"/>
    <property type="match status" value="1"/>
</dbReference>
<evidence type="ECO:0000256" key="4">
    <source>
        <dbReference type="ARBA" id="ARBA00022884"/>
    </source>
</evidence>
<organism evidence="8 9">
    <name type="scientific">Armillaria tabescens</name>
    <name type="common">Ringless honey mushroom</name>
    <name type="synonym">Agaricus tabescens</name>
    <dbReference type="NCBI Taxonomy" id="1929756"/>
    <lineage>
        <taxon>Eukaryota</taxon>
        <taxon>Fungi</taxon>
        <taxon>Dikarya</taxon>
        <taxon>Basidiomycota</taxon>
        <taxon>Agaricomycotina</taxon>
        <taxon>Agaricomycetes</taxon>
        <taxon>Agaricomycetidae</taxon>
        <taxon>Agaricales</taxon>
        <taxon>Marasmiineae</taxon>
        <taxon>Physalacriaceae</taxon>
        <taxon>Desarmillaria</taxon>
    </lineage>
</organism>
<comment type="subcellular location">
    <subcellularLocation>
        <location evidence="1">Nucleus</location>
    </subcellularLocation>
</comment>
<dbReference type="InterPro" id="IPR004088">
    <property type="entry name" value="KH_dom_type_1"/>
</dbReference>
<dbReference type="RefSeq" id="XP_060330167.1">
    <property type="nucleotide sequence ID" value="XM_060473362.1"/>
</dbReference>
<keyword evidence="9" id="KW-1185">Reference proteome</keyword>
<dbReference type="AlphaFoldDB" id="A0AA39KBQ2"/>
<evidence type="ECO:0000259" key="6">
    <source>
        <dbReference type="Pfam" id="PF15985"/>
    </source>
</evidence>
<dbReference type="PANTHER" id="PTHR21321:SF4">
    <property type="entry name" value="EXOSOME COMPLEX COMPONENT RRP4"/>
    <property type="match status" value="1"/>
</dbReference>
<dbReference type="Gene3D" id="2.40.50.140">
    <property type="entry name" value="Nucleic acid-binding proteins"/>
    <property type="match status" value="1"/>
</dbReference>
<dbReference type="GO" id="GO:0071051">
    <property type="term" value="P:poly(A)-dependent snoRNA 3'-end processing"/>
    <property type="evidence" value="ECO:0007669"/>
    <property type="project" value="TreeGrafter"/>
</dbReference>
<proteinExistence type="inferred from homology"/>
<dbReference type="CDD" id="cd05789">
    <property type="entry name" value="S1_Rrp4"/>
    <property type="match status" value="1"/>
</dbReference>
<dbReference type="GeneID" id="85356910"/>
<name>A0AA39KBQ2_ARMTA</name>
<dbReference type="Proteomes" id="UP001175211">
    <property type="component" value="Unassembled WGS sequence"/>
</dbReference>
<dbReference type="GO" id="GO:0003723">
    <property type="term" value="F:RNA binding"/>
    <property type="evidence" value="ECO:0007669"/>
    <property type="project" value="UniProtKB-KW"/>
</dbReference>
<dbReference type="Pfam" id="PF21266">
    <property type="entry name" value="S1_RRP4"/>
    <property type="match status" value="1"/>
</dbReference>
<gene>
    <name evidence="8" type="ORF">EV420DRAFT_1547820</name>
</gene>
<dbReference type="GO" id="GO:0000176">
    <property type="term" value="C:nuclear exosome (RNase complex)"/>
    <property type="evidence" value="ECO:0007669"/>
    <property type="project" value="TreeGrafter"/>
</dbReference>
<dbReference type="SUPFAM" id="SSF54791">
    <property type="entry name" value="Eukaryotic type KH-domain (KH-domain type I)"/>
    <property type="match status" value="1"/>
</dbReference>
<dbReference type="GO" id="GO:0071038">
    <property type="term" value="P:TRAMP-dependent tRNA surveillance pathway"/>
    <property type="evidence" value="ECO:0007669"/>
    <property type="project" value="TreeGrafter"/>
</dbReference>
<dbReference type="GO" id="GO:0071034">
    <property type="term" value="P:CUT catabolic process"/>
    <property type="evidence" value="ECO:0007669"/>
    <property type="project" value="TreeGrafter"/>
</dbReference>
<dbReference type="EMBL" id="JAUEPS010000020">
    <property type="protein sequence ID" value="KAK0457868.1"/>
    <property type="molecule type" value="Genomic_DNA"/>
</dbReference>
<dbReference type="InterPro" id="IPR026699">
    <property type="entry name" value="Exosome_RNA_bind1/RRP40/RRP4"/>
</dbReference>
<keyword evidence="8" id="KW-0540">Nuclease</keyword>
<protein>
    <submittedName>
        <fullName evidence="8">Exosome complex exonuclease rrp4</fullName>
    </submittedName>
</protein>
<evidence type="ECO:0000313" key="9">
    <source>
        <dbReference type="Proteomes" id="UP001175211"/>
    </source>
</evidence>
<evidence type="ECO:0000259" key="7">
    <source>
        <dbReference type="Pfam" id="PF21266"/>
    </source>
</evidence>
<keyword evidence="3" id="KW-0271">Exosome</keyword>
<dbReference type="GO" id="GO:0004527">
    <property type="term" value="F:exonuclease activity"/>
    <property type="evidence" value="ECO:0007669"/>
    <property type="project" value="UniProtKB-KW"/>
</dbReference>
<keyword evidence="4" id="KW-0694">RNA-binding</keyword>